<organism evidence="4 5">
    <name type="scientific">Chytriomyces confervae</name>
    <dbReference type="NCBI Taxonomy" id="246404"/>
    <lineage>
        <taxon>Eukaryota</taxon>
        <taxon>Fungi</taxon>
        <taxon>Fungi incertae sedis</taxon>
        <taxon>Chytridiomycota</taxon>
        <taxon>Chytridiomycota incertae sedis</taxon>
        <taxon>Chytridiomycetes</taxon>
        <taxon>Chytridiales</taxon>
        <taxon>Chytriomycetaceae</taxon>
        <taxon>Chytriomyces</taxon>
    </lineage>
</organism>
<dbReference type="InterPro" id="IPR050994">
    <property type="entry name" value="At_inactive_RLKs"/>
</dbReference>
<gene>
    <name evidence="4" type="ORF">CcCBS67573_g09471</name>
</gene>
<keyword evidence="2" id="KW-0677">Repeat</keyword>
<keyword evidence="1" id="KW-0433">Leucine-rich repeat</keyword>
<dbReference type="Pfam" id="PF00646">
    <property type="entry name" value="F-box"/>
    <property type="match status" value="1"/>
</dbReference>
<name>A0A507DUL4_9FUNG</name>
<evidence type="ECO:0000256" key="2">
    <source>
        <dbReference type="ARBA" id="ARBA00022737"/>
    </source>
</evidence>
<dbReference type="Gene3D" id="3.80.10.10">
    <property type="entry name" value="Ribonuclease Inhibitor"/>
    <property type="match status" value="1"/>
</dbReference>
<evidence type="ECO:0000259" key="3">
    <source>
        <dbReference type="PROSITE" id="PS50181"/>
    </source>
</evidence>
<dbReference type="PANTHER" id="PTHR48010">
    <property type="entry name" value="OS05G0588300 PROTEIN"/>
    <property type="match status" value="1"/>
</dbReference>
<reference evidence="4 5" key="1">
    <citation type="journal article" date="2019" name="Sci. Rep.">
        <title>Comparative genomics of chytrid fungi reveal insights into the obligate biotrophic and pathogenic lifestyle of Synchytrium endobioticum.</title>
        <authorList>
            <person name="van de Vossenberg B.T.L.H."/>
            <person name="Warris S."/>
            <person name="Nguyen H.D.T."/>
            <person name="van Gent-Pelzer M.P.E."/>
            <person name="Joly D.L."/>
            <person name="van de Geest H.C."/>
            <person name="Bonants P.J.M."/>
            <person name="Smith D.S."/>
            <person name="Levesque C.A."/>
            <person name="van der Lee T.A.J."/>
        </authorList>
    </citation>
    <scope>NUCLEOTIDE SEQUENCE [LARGE SCALE GENOMIC DNA]</scope>
    <source>
        <strain evidence="4 5">CBS 675.73</strain>
    </source>
</reference>
<dbReference type="InterPro" id="IPR001810">
    <property type="entry name" value="F-box_dom"/>
</dbReference>
<sequence>MAAIQDTASISTRSHTPVSINDFPYEIIEQICSWIHPRHANRLQRLSRTLKNLLSSKHFAQLNLSRFVCPSKQKQAQKTTLAWPDEFESLLFTASSNFAHVVATQLLTRVESISCAHRLMVRSRIPKALGCLRFLKHLDLGSCRLFGEIPAELGNLHNLESLVLARNCLSGQLPSEFRNLQKLRILNLMGNKLTGSFPTQICEIKTLEVLDLSGNQMNGPVPYALLELQATLRELNLAGNQFSGKVPVEIGQCFKLEYLYLHSNLLDCSEIAFVLAGLTRLIVRSF</sequence>
<dbReference type="EMBL" id="QEAP01000851">
    <property type="protein sequence ID" value="TPX55439.1"/>
    <property type="molecule type" value="Genomic_DNA"/>
</dbReference>
<evidence type="ECO:0000256" key="1">
    <source>
        <dbReference type="ARBA" id="ARBA00022614"/>
    </source>
</evidence>
<comment type="caution">
    <text evidence="4">The sequence shown here is derived from an EMBL/GenBank/DDBJ whole genome shotgun (WGS) entry which is preliminary data.</text>
</comment>
<dbReference type="Pfam" id="PF00560">
    <property type="entry name" value="LRR_1"/>
    <property type="match status" value="2"/>
</dbReference>
<dbReference type="PROSITE" id="PS50181">
    <property type="entry name" value="FBOX"/>
    <property type="match status" value="1"/>
</dbReference>
<dbReference type="Proteomes" id="UP000320333">
    <property type="component" value="Unassembled WGS sequence"/>
</dbReference>
<proteinExistence type="predicted"/>
<dbReference type="Pfam" id="PF13855">
    <property type="entry name" value="LRR_8"/>
    <property type="match status" value="1"/>
</dbReference>
<keyword evidence="5" id="KW-1185">Reference proteome</keyword>
<dbReference type="InterPro" id="IPR036047">
    <property type="entry name" value="F-box-like_dom_sf"/>
</dbReference>
<dbReference type="FunFam" id="3.80.10.10:FF:000041">
    <property type="entry name" value="LRR receptor-like serine/threonine-protein kinase ERECTA"/>
    <property type="match status" value="1"/>
</dbReference>
<evidence type="ECO:0000313" key="5">
    <source>
        <dbReference type="Proteomes" id="UP000320333"/>
    </source>
</evidence>
<dbReference type="InterPro" id="IPR032675">
    <property type="entry name" value="LRR_dom_sf"/>
</dbReference>
<evidence type="ECO:0000313" key="4">
    <source>
        <dbReference type="EMBL" id="TPX55439.1"/>
    </source>
</evidence>
<dbReference type="PANTHER" id="PTHR48010:SF96">
    <property type="entry name" value="OS05G0595800 PROTEIN"/>
    <property type="match status" value="1"/>
</dbReference>
<dbReference type="OrthoDB" id="1394818at2759"/>
<feature type="domain" description="F-box" evidence="3">
    <location>
        <begin position="17"/>
        <end position="62"/>
    </location>
</feature>
<dbReference type="AlphaFoldDB" id="A0A507DUL4"/>
<accession>A0A507DUL4</accession>
<dbReference type="SUPFAM" id="SSF81383">
    <property type="entry name" value="F-box domain"/>
    <property type="match status" value="1"/>
</dbReference>
<protein>
    <recommendedName>
        <fullName evidence="3">F-box domain-containing protein</fullName>
    </recommendedName>
</protein>
<dbReference type="SUPFAM" id="SSF52058">
    <property type="entry name" value="L domain-like"/>
    <property type="match status" value="1"/>
</dbReference>
<dbReference type="InterPro" id="IPR001611">
    <property type="entry name" value="Leu-rich_rpt"/>
</dbReference>